<dbReference type="Pfam" id="PF02492">
    <property type="entry name" value="cobW"/>
    <property type="match status" value="1"/>
</dbReference>
<organism evidence="2 3">
    <name type="scientific">Brachybacterium endophyticum</name>
    <dbReference type="NCBI Taxonomy" id="2182385"/>
    <lineage>
        <taxon>Bacteria</taxon>
        <taxon>Bacillati</taxon>
        <taxon>Actinomycetota</taxon>
        <taxon>Actinomycetes</taxon>
        <taxon>Micrococcales</taxon>
        <taxon>Dermabacteraceae</taxon>
        <taxon>Brachybacterium</taxon>
    </lineage>
</organism>
<evidence type="ECO:0000313" key="2">
    <source>
        <dbReference type="EMBL" id="PWH07455.1"/>
    </source>
</evidence>
<proteinExistence type="predicted"/>
<dbReference type="SMART" id="SM00833">
    <property type="entry name" value="CobW_C"/>
    <property type="match status" value="1"/>
</dbReference>
<dbReference type="OrthoDB" id="9808822at2"/>
<comment type="caution">
    <text evidence="2">The sequence shown here is derived from an EMBL/GenBank/DDBJ whole genome shotgun (WGS) entry which is preliminary data.</text>
</comment>
<sequence>MHGRNRNHAHGLNRDGAQGTMPVALISAIDPVLRDVLVANLLLDRPGLLALRYEVDTENGGLRRVLGDAERVLDDSVVQLDHPCVSCAMREDAIPLLARLASRDSGNGVLLAPPISADPDVVVRTLLPGRRGWRLTASAAVVDADTAVHDLLEDDTLAERGLQWADGDERAVGEALAAQLEYADHVALDGADEAGHELLEHLRAPEQSITTSLHTLHPTTLLTGHHSHAGAVVRRDPLRVRPYGGSTDHGTWTLDLHSDRPFHPQRLLELIEDLGAGRLRGRGRFWVPDRPRSVCQWDGAGGQVSIGAIADSGSTLPTTHLVVTGIDAADAERVRETFGRILLTPQEWEQGLAPWLGADDPLAPWLGERTAAA</sequence>
<feature type="domain" description="CobW C-terminal" evidence="1">
    <location>
        <begin position="251"/>
        <end position="342"/>
    </location>
</feature>
<dbReference type="InterPro" id="IPR003495">
    <property type="entry name" value="CobW/HypB/UreG_nucleotide-bd"/>
</dbReference>
<dbReference type="RefSeq" id="WP_109274340.1">
    <property type="nucleotide sequence ID" value="NZ_QFKX01000001.1"/>
</dbReference>
<dbReference type="Gene3D" id="3.40.50.300">
    <property type="entry name" value="P-loop containing nucleotide triphosphate hydrolases"/>
    <property type="match status" value="1"/>
</dbReference>
<evidence type="ECO:0000313" key="3">
    <source>
        <dbReference type="Proteomes" id="UP000245590"/>
    </source>
</evidence>
<dbReference type="Pfam" id="PF07683">
    <property type="entry name" value="CobW_C"/>
    <property type="match status" value="1"/>
</dbReference>
<dbReference type="InterPro" id="IPR011629">
    <property type="entry name" value="CobW-like_C"/>
</dbReference>
<dbReference type="InterPro" id="IPR051927">
    <property type="entry name" value="Zn_Chap_cDPG_Synth"/>
</dbReference>
<dbReference type="EMBL" id="QFKX01000001">
    <property type="protein sequence ID" value="PWH07455.1"/>
    <property type="molecule type" value="Genomic_DNA"/>
</dbReference>
<protein>
    <submittedName>
        <fullName evidence="2">Cobalamin biosynthesis protein CobW</fullName>
    </submittedName>
</protein>
<evidence type="ECO:0000259" key="1">
    <source>
        <dbReference type="SMART" id="SM00833"/>
    </source>
</evidence>
<dbReference type="InterPro" id="IPR027417">
    <property type="entry name" value="P-loop_NTPase"/>
</dbReference>
<keyword evidence="3" id="KW-1185">Reference proteome</keyword>
<dbReference type="Proteomes" id="UP000245590">
    <property type="component" value="Unassembled WGS sequence"/>
</dbReference>
<name>A0A2U2RNT8_9MICO</name>
<dbReference type="PANTHER" id="PTHR43603">
    <property type="entry name" value="COBW DOMAIN-CONTAINING PROTEIN DDB_G0274527"/>
    <property type="match status" value="1"/>
</dbReference>
<reference evidence="2 3" key="1">
    <citation type="submission" date="2018-05" db="EMBL/GenBank/DDBJ databases">
        <title>Brachybacterium sp. M1HQ-2T, whole genome shotgun sequence.</title>
        <authorList>
            <person name="Tuo L."/>
        </authorList>
    </citation>
    <scope>NUCLEOTIDE SEQUENCE [LARGE SCALE GENOMIC DNA]</scope>
    <source>
        <strain evidence="2 3">M1HQ-2</strain>
    </source>
</reference>
<accession>A0A2U2RNT8</accession>
<dbReference type="SUPFAM" id="SSF90002">
    <property type="entry name" value="Hypothetical protein YjiA, C-terminal domain"/>
    <property type="match status" value="1"/>
</dbReference>
<dbReference type="PANTHER" id="PTHR43603:SF1">
    <property type="entry name" value="ZINC-REGULATED GTPASE METALLOPROTEIN ACTIVATOR 1"/>
    <property type="match status" value="1"/>
</dbReference>
<gene>
    <name evidence="2" type="ORF">DEO23_02125</name>
</gene>
<dbReference type="AlphaFoldDB" id="A0A2U2RNT8"/>